<keyword evidence="10" id="KW-1185">Reference proteome</keyword>
<dbReference type="HOGENOM" id="CLU_013838_1_0_1"/>
<feature type="region of interest" description="Disordered" evidence="7">
    <location>
        <begin position="55"/>
        <end position="77"/>
    </location>
</feature>
<keyword evidence="6" id="KW-0539">Nucleus</keyword>
<reference evidence="9 10" key="1">
    <citation type="submission" date="2015-01" db="EMBL/GenBank/DDBJ databases">
        <title>The Genome Sequence of Exophiala spinifera CBS89968.</title>
        <authorList>
            <consortium name="The Broad Institute Genomics Platform"/>
            <person name="Cuomo C."/>
            <person name="de Hoog S."/>
            <person name="Gorbushina A."/>
            <person name="Stielow B."/>
            <person name="Teixiera M."/>
            <person name="Abouelleil A."/>
            <person name="Chapman S.B."/>
            <person name="Priest M."/>
            <person name="Young S.K."/>
            <person name="Wortman J."/>
            <person name="Nusbaum C."/>
            <person name="Birren B."/>
        </authorList>
    </citation>
    <scope>NUCLEOTIDE SEQUENCE [LARGE SCALE GENOMIC DNA]</scope>
    <source>
        <strain evidence="9 10">CBS 89968</strain>
    </source>
</reference>
<proteinExistence type="predicted"/>
<dbReference type="Pfam" id="PF00172">
    <property type="entry name" value="Zn_clus"/>
    <property type="match status" value="1"/>
</dbReference>
<dbReference type="VEuPathDB" id="FungiDB:PV08_03031"/>
<evidence type="ECO:0000313" key="10">
    <source>
        <dbReference type="Proteomes" id="UP000053328"/>
    </source>
</evidence>
<dbReference type="GO" id="GO:0005634">
    <property type="term" value="C:nucleus"/>
    <property type="evidence" value="ECO:0007669"/>
    <property type="project" value="UniProtKB-SubCell"/>
</dbReference>
<dbReference type="PANTHER" id="PTHR31001:SF87">
    <property type="entry name" value="COL-21"/>
    <property type="match status" value="1"/>
</dbReference>
<keyword evidence="5" id="KW-0804">Transcription</keyword>
<dbReference type="GO" id="GO:0000981">
    <property type="term" value="F:DNA-binding transcription factor activity, RNA polymerase II-specific"/>
    <property type="evidence" value="ECO:0007669"/>
    <property type="project" value="InterPro"/>
</dbReference>
<dbReference type="EMBL" id="KN847493">
    <property type="protein sequence ID" value="KIW18742.1"/>
    <property type="molecule type" value="Genomic_DNA"/>
</dbReference>
<dbReference type="Proteomes" id="UP000053328">
    <property type="component" value="Unassembled WGS sequence"/>
</dbReference>
<dbReference type="SMART" id="SM00066">
    <property type="entry name" value="GAL4"/>
    <property type="match status" value="1"/>
</dbReference>
<comment type="subcellular location">
    <subcellularLocation>
        <location evidence="1">Nucleus</location>
    </subcellularLocation>
</comment>
<keyword evidence="2" id="KW-0479">Metal-binding</keyword>
<evidence type="ECO:0000256" key="7">
    <source>
        <dbReference type="SAM" id="MobiDB-lite"/>
    </source>
</evidence>
<evidence type="ECO:0000256" key="3">
    <source>
        <dbReference type="ARBA" id="ARBA00023015"/>
    </source>
</evidence>
<evidence type="ECO:0000259" key="8">
    <source>
        <dbReference type="PROSITE" id="PS50048"/>
    </source>
</evidence>
<protein>
    <recommendedName>
        <fullName evidence="8">Zn(2)-C6 fungal-type domain-containing protein</fullName>
    </recommendedName>
</protein>
<dbReference type="RefSeq" id="XP_016238958.1">
    <property type="nucleotide sequence ID" value="XM_016377388.1"/>
</dbReference>
<evidence type="ECO:0000256" key="2">
    <source>
        <dbReference type="ARBA" id="ARBA00022723"/>
    </source>
</evidence>
<dbReference type="PROSITE" id="PS00463">
    <property type="entry name" value="ZN2_CY6_FUNGAL_1"/>
    <property type="match status" value="1"/>
</dbReference>
<dbReference type="PANTHER" id="PTHR31001">
    <property type="entry name" value="UNCHARACTERIZED TRANSCRIPTIONAL REGULATORY PROTEIN"/>
    <property type="match status" value="1"/>
</dbReference>
<dbReference type="GeneID" id="27330114"/>
<keyword evidence="4" id="KW-0238">DNA-binding</keyword>
<keyword evidence="3" id="KW-0805">Transcription regulation</keyword>
<dbReference type="CDD" id="cd00067">
    <property type="entry name" value="GAL4"/>
    <property type="match status" value="1"/>
</dbReference>
<accession>A0A0D2A192</accession>
<dbReference type="AlphaFoldDB" id="A0A0D2A192"/>
<evidence type="ECO:0000256" key="4">
    <source>
        <dbReference type="ARBA" id="ARBA00023125"/>
    </source>
</evidence>
<feature type="domain" description="Zn(2)-C6 fungal-type" evidence="8">
    <location>
        <begin position="15"/>
        <end position="46"/>
    </location>
</feature>
<evidence type="ECO:0000256" key="1">
    <source>
        <dbReference type="ARBA" id="ARBA00004123"/>
    </source>
</evidence>
<dbReference type="InterPro" id="IPR050613">
    <property type="entry name" value="Sec_Metabolite_Reg"/>
</dbReference>
<organism evidence="9 10">
    <name type="scientific">Exophiala spinifera</name>
    <dbReference type="NCBI Taxonomy" id="91928"/>
    <lineage>
        <taxon>Eukaryota</taxon>
        <taxon>Fungi</taxon>
        <taxon>Dikarya</taxon>
        <taxon>Ascomycota</taxon>
        <taxon>Pezizomycotina</taxon>
        <taxon>Eurotiomycetes</taxon>
        <taxon>Chaetothyriomycetidae</taxon>
        <taxon>Chaetothyriales</taxon>
        <taxon>Herpotrichiellaceae</taxon>
        <taxon>Exophiala</taxon>
    </lineage>
</organism>
<dbReference type="Pfam" id="PF04082">
    <property type="entry name" value="Fungal_trans"/>
    <property type="match status" value="1"/>
</dbReference>
<sequence>MSETTTKKRNRITFSCTNCRHNKQKCNRRKPCMTCVFRGKQDSCNYGDVDPERVAQSGASATGSSREKSQEPSPQNDHSYLTSFGYSHVNAHNTLGIVKKLEQLETGITRSVAQKNNTVKLNHSSFEIYRSIIRRLPCHGCVNHLVGVFFQDFNWQYAILERSFFDEQLQKYYQQPIDDLSEFYHSIPTDLVTIPALIFIVLALALQFLPPDGSRSLHSSCLWGIPGDEQNYEHRCPTKQLLGLLGKDAISLTYIQAEFLMVAWLKNRGAIAESWHTLAQTVMDAQEIGLHRDEGKLYADGVENVCEQLWKTLMRRRTMLNLFLWDSEMGMVLGKSLTLSVKDCLIIPPTDCEVPRDRKAIAPSPRSPFDKPSVFTLHQLEYQLISHIHDIKALEAEGPYPRDYSKVERLHQRAIEFIDNIPPIYRSGNPDTSFDDQCPWLPAQREYLSSNAWLFLLLLHRTYIFSVARSRSVIMKAGIHLLHAQQRYFRSLQPHHYKLFTLAYISVDPAVSMLAVLITYPEEEKGLVPEAFRCIRETRWRLNHIRDSNIVAGQGADVIQSLLARAEKKHVQALTASTHTPASVMEALDHITQSSGKESFRANTAGTGVDEQVQYPDAVGSLADWPSLTMYNRSVDAGQVRGEMAYSFNDTPLRPTADLTYCDLAIDGSFQYPASLDQPVTSSSTVNQPLSGQFRGSFDDDSFWRFVNMTN</sequence>
<dbReference type="InterPro" id="IPR007219">
    <property type="entry name" value="XnlR_reg_dom"/>
</dbReference>
<dbReference type="InterPro" id="IPR036864">
    <property type="entry name" value="Zn2-C6_fun-type_DNA-bd_sf"/>
</dbReference>
<dbReference type="CDD" id="cd12148">
    <property type="entry name" value="fungal_TF_MHR"/>
    <property type="match status" value="1"/>
</dbReference>
<dbReference type="PROSITE" id="PS50048">
    <property type="entry name" value="ZN2_CY6_FUNGAL_2"/>
    <property type="match status" value="1"/>
</dbReference>
<evidence type="ECO:0000313" key="9">
    <source>
        <dbReference type="EMBL" id="KIW18742.1"/>
    </source>
</evidence>
<dbReference type="OrthoDB" id="5344325at2759"/>
<dbReference type="STRING" id="91928.A0A0D2A192"/>
<dbReference type="SUPFAM" id="SSF57701">
    <property type="entry name" value="Zn2/Cys6 DNA-binding domain"/>
    <property type="match status" value="1"/>
</dbReference>
<name>A0A0D2A192_9EURO</name>
<dbReference type="GO" id="GO:0008270">
    <property type="term" value="F:zinc ion binding"/>
    <property type="evidence" value="ECO:0007669"/>
    <property type="project" value="InterPro"/>
</dbReference>
<dbReference type="Gene3D" id="4.10.240.10">
    <property type="entry name" value="Zn(2)-C6 fungal-type DNA-binding domain"/>
    <property type="match status" value="1"/>
</dbReference>
<evidence type="ECO:0000256" key="6">
    <source>
        <dbReference type="ARBA" id="ARBA00023242"/>
    </source>
</evidence>
<gene>
    <name evidence="9" type="ORF">PV08_03031</name>
</gene>
<evidence type="ECO:0000256" key="5">
    <source>
        <dbReference type="ARBA" id="ARBA00023163"/>
    </source>
</evidence>
<dbReference type="GO" id="GO:0003677">
    <property type="term" value="F:DNA binding"/>
    <property type="evidence" value="ECO:0007669"/>
    <property type="project" value="UniProtKB-KW"/>
</dbReference>
<dbReference type="GO" id="GO:0006351">
    <property type="term" value="P:DNA-templated transcription"/>
    <property type="evidence" value="ECO:0007669"/>
    <property type="project" value="InterPro"/>
</dbReference>
<dbReference type="InterPro" id="IPR001138">
    <property type="entry name" value="Zn2Cys6_DnaBD"/>
</dbReference>